<dbReference type="InterPro" id="IPR040026">
    <property type="entry name" value="FliD"/>
</dbReference>
<dbReference type="InterPro" id="IPR003481">
    <property type="entry name" value="FliD_N"/>
</dbReference>
<dbReference type="GO" id="GO:0071973">
    <property type="term" value="P:bacterial-type flagellum-dependent cell motility"/>
    <property type="evidence" value="ECO:0007669"/>
    <property type="project" value="TreeGrafter"/>
</dbReference>
<dbReference type="Proteomes" id="UP000503313">
    <property type="component" value="Chromosome"/>
</dbReference>
<evidence type="ECO:0000259" key="6">
    <source>
        <dbReference type="Pfam" id="PF02465"/>
    </source>
</evidence>
<protein>
    <recommendedName>
        <fullName evidence="5">Flagellar hook-associated protein 2</fullName>
        <shortName evidence="5">HAP2</shortName>
    </recommendedName>
    <alternativeName>
        <fullName evidence="5">Flagellar cap protein</fullName>
    </alternativeName>
</protein>
<comment type="subcellular location">
    <subcellularLocation>
        <location evidence="5">Secreted</location>
    </subcellularLocation>
    <subcellularLocation>
        <location evidence="5">Bacterial flagellum</location>
    </subcellularLocation>
</comment>
<dbReference type="PANTHER" id="PTHR30288:SF0">
    <property type="entry name" value="FLAGELLAR HOOK-ASSOCIATED PROTEIN 2"/>
    <property type="match status" value="1"/>
</dbReference>
<evidence type="ECO:0000256" key="5">
    <source>
        <dbReference type="RuleBase" id="RU362066"/>
    </source>
</evidence>
<dbReference type="Pfam" id="PF02465">
    <property type="entry name" value="FliD_N"/>
    <property type="match status" value="1"/>
</dbReference>
<keyword evidence="4 5" id="KW-0975">Bacterial flagellum</keyword>
<dbReference type="RefSeq" id="WP_129010328.1">
    <property type="nucleotide sequence ID" value="NZ_CP053835.1"/>
</dbReference>
<organism evidence="8 9">
    <name type="scientific">Arcobacter defluvii</name>
    <dbReference type="NCBI Taxonomy" id="873191"/>
    <lineage>
        <taxon>Bacteria</taxon>
        <taxon>Pseudomonadati</taxon>
        <taxon>Campylobacterota</taxon>
        <taxon>Epsilonproteobacteria</taxon>
        <taxon>Campylobacterales</taxon>
        <taxon>Arcobacteraceae</taxon>
        <taxon>Arcobacter</taxon>
    </lineage>
</organism>
<feature type="domain" description="Flagellar hook-associated protein 2 C-terminal" evidence="7">
    <location>
        <begin position="219"/>
        <end position="431"/>
    </location>
</feature>
<dbReference type="AlphaFoldDB" id="A0AAE7BBG4"/>
<keyword evidence="8" id="KW-0282">Flagellum</keyword>
<comment type="subunit">
    <text evidence="2 5">Homopentamer.</text>
</comment>
<evidence type="ECO:0000313" key="9">
    <source>
        <dbReference type="Proteomes" id="UP000503313"/>
    </source>
</evidence>
<keyword evidence="5" id="KW-0964">Secreted</keyword>
<comment type="similarity">
    <text evidence="1 5">Belongs to the FliD family.</text>
</comment>
<dbReference type="GO" id="GO:0005576">
    <property type="term" value="C:extracellular region"/>
    <property type="evidence" value="ECO:0007669"/>
    <property type="project" value="UniProtKB-SubCell"/>
</dbReference>
<dbReference type="EMBL" id="CP053835">
    <property type="protein sequence ID" value="QKF76420.1"/>
    <property type="molecule type" value="Genomic_DNA"/>
</dbReference>
<proteinExistence type="inferred from homology"/>
<dbReference type="InterPro" id="IPR010809">
    <property type="entry name" value="FliD_C"/>
</dbReference>
<dbReference type="PANTHER" id="PTHR30288">
    <property type="entry name" value="FLAGELLAR CAP/ASSEMBLY PROTEIN FLID"/>
    <property type="match status" value="1"/>
</dbReference>
<evidence type="ECO:0000256" key="2">
    <source>
        <dbReference type="ARBA" id="ARBA00011255"/>
    </source>
</evidence>
<keyword evidence="3" id="KW-0175">Coiled coil</keyword>
<evidence type="ECO:0000256" key="3">
    <source>
        <dbReference type="ARBA" id="ARBA00023054"/>
    </source>
</evidence>
<dbReference type="GO" id="GO:0009421">
    <property type="term" value="C:bacterial-type flagellum filament cap"/>
    <property type="evidence" value="ECO:0007669"/>
    <property type="project" value="InterPro"/>
</dbReference>
<feature type="domain" description="Flagellar hook-associated protein 2 N-terminal" evidence="6">
    <location>
        <begin position="18"/>
        <end position="116"/>
    </location>
</feature>
<comment type="function">
    <text evidence="5">Required for morphogenesis and for the elongation of the flagellar filament by facilitating polymerization of the flagellin monomers at the tip of growing filament. Forms a capping structure, which prevents flagellin subunits (transported through the central channel of the flagellum) from leaking out without polymerization at the distal end.</text>
</comment>
<evidence type="ECO:0000313" key="8">
    <source>
        <dbReference type="EMBL" id="QKF76420.1"/>
    </source>
</evidence>
<evidence type="ECO:0000259" key="7">
    <source>
        <dbReference type="Pfam" id="PF07195"/>
    </source>
</evidence>
<name>A0AAE7BBG4_9BACT</name>
<dbReference type="Pfam" id="PF07195">
    <property type="entry name" value="FliD_C"/>
    <property type="match status" value="1"/>
</dbReference>
<accession>A0AAE7BBG4</accession>
<evidence type="ECO:0000256" key="4">
    <source>
        <dbReference type="ARBA" id="ARBA00023143"/>
    </source>
</evidence>
<keyword evidence="8" id="KW-0969">Cilium</keyword>
<dbReference type="GO" id="GO:0009424">
    <property type="term" value="C:bacterial-type flagellum hook"/>
    <property type="evidence" value="ECO:0007669"/>
    <property type="project" value="UniProtKB-UniRule"/>
</dbReference>
<gene>
    <name evidence="8" type="primary">fliD</name>
    <name evidence="8" type="ORF">ADFLV_0360</name>
</gene>
<sequence length="448" mass="48496">MASGILGLGSGQAASLNSDLIEKLKTAERKATVEPYDTKIENITKEKEVFSSIETKVSELLNAIKPFDLFVSGGVSAFEQKSATTSGDSVTFDAADVKSLKKGFTSVEVTQLAQKDVYQSNSFNSTIKDGTVDQGDLIINGETFNTNGKTYQQLADEISTKSGMNASIEQVGTDSFRLVIKSEDTGLDNALSISGQASQALGYTTDQITVNTSNHILEAKNMIAKVDGVTYDVSSNTITVDGLKITANKEGTSSINIVEDNTQVETQMQNFITKYNELVALVDGEVYNADSKLGDKSSIRDIIDQVKSKLFDSYGSSSDKSVFNYGIELDRYGSLSLDSTKFNDAVQNDMTGLKDLFLGTAEKKGLGTVLKETIDQMTFTGGTLDLYAKSMTTRETTLNTEKNKAEEALNAKYELLSLQFSSYGTIINQMESSFSGLKMLIQQSTVSN</sequence>
<keyword evidence="9" id="KW-1185">Reference proteome</keyword>
<reference evidence="8 9" key="1">
    <citation type="submission" date="2020-05" db="EMBL/GenBank/DDBJ databases">
        <title>Complete genome sequencing of Campylobacter and Arcobacter type strains.</title>
        <authorList>
            <person name="Miller W.G."/>
            <person name="Yee E."/>
        </authorList>
    </citation>
    <scope>NUCLEOTIDE SEQUENCE [LARGE SCALE GENOMIC DNA]</scope>
    <source>
        <strain evidence="8 9">LMG 25694</strain>
    </source>
</reference>
<dbReference type="GO" id="GO:0007155">
    <property type="term" value="P:cell adhesion"/>
    <property type="evidence" value="ECO:0007669"/>
    <property type="project" value="InterPro"/>
</dbReference>
<evidence type="ECO:0000256" key="1">
    <source>
        <dbReference type="ARBA" id="ARBA00009764"/>
    </source>
</evidence>
<dbReference type="KEGG" id="adz:ADFLV_0360"/>
<keyword evidence="8" id="KW-0966">Cell projection</keyword>